<dbReference type="PANTHER" id="PTHR12274">
    <property type="entry name" value="GRANULIN"/>
    <property type="match status" value="1"/>
</dbReference>
<dbReference type="InterPro" id="IPR000118">
    <property type="entry name" value="Granulin"/>
</dbReference>
<dbReference type="SMART" id="SM00277">
    <property type="entry name" value="GRAN"/>
    <property type="match status" value="7"/>
</dbReference>
<dbReference type="AlphaFoldDB" id="A0A0X3NKE7"/>
<feature type="domain" description="Granulins" evidence="5">
    <location>
        <begin position="334"/>
        <end position="347"/>
    </location>
</feature>
<dbReference type="PROSITE" id="PS00799">
    <property type="entry name" value="GRANULINS"/>
    <property type="match status" value="6"/>
</dbReference>
<comment type="similarity">
    <text evidence="2">Belongs to the granulin family.</text>
</comment>
<evidence type="ECO:0000259" key="5">
    <source>
        <dbReference type="PROSITE" id="PS00799"/>
    </source>
</evidence>
<dbReference type="InterPro" id="IPR037277">
    <property type="entry name" value="Granulin_sf"/>
</dbReference>
<keyword evidence="4" id="KW-1015">Disulfide bond</keyword>
<keyword evidence="3" id="KW-0964">Secreted</keyword>
<feature type="domain" description="Granulins" evidence="5">
    <location>
        <begin position="244"/>
        <end position="257"/>
    </location>
</feature>
<proteinExistence type="inferred from homology"/>
<name>A0A0X3NKE7_SCHSO</name>
<evidence type="ECO:0000313" key="6">
    <source>
        <dbReference type="EMBL" id="JAP39760.1"/>
    </source>
</evidence>
<evidence type="ECO:0000256" key="1">
    <source>
        <dbReference type="ARBA" id="ARBA00004613"/>
    </source>
</evidence>
<gene>
    <name evidence="6" type="ORF">TR128203</name>
</gene>
<dbReference type="EMBL" id="GEEE01023465">
    <property type="protein sequence ID" value="JAP39760.1"/>
    <property type="molecule type" value="Transcribed_RNA"/>
</dbReference>
<feature type="non-terminal residue" evidence="6">
    <location>
        <position position="1"/>
    </location>
</feature>
<reference evidence="6" key="1">
    <citation type="submission" date="2016-01" db="EMBL/GenBank/DDBJ databases">
        <title>Reference transcriptome for the parasite Schistocephalus solidus: insights into the molecular evolution of parasitism.</title>
        <authorList>
            <person name="Hebert F.O."/>
            <person name="Grambauer S."/>
            <person name="Barber I."/>
            <person name="Landry C.R."/>
            <person name="Aubin-Horth N."/>
        </authorList>
    </citation>
    <scope>NUCLEOTIDE SEQUENCE</scope>
</reference>
<dbReference type="Gene3D" id="2.10.25.160">
    <property type="entry name" value="Granulin"/>
    <property type="match status" value="7"/>
</dbReference>
<evidence type="ECO:0000256" key="4">
    <source>
        <dbReference type="ARBA" id="ARBA00023157"/>
    </source>
</evidence>
<dbReference type="Pfam" id="PF00396">
    <property type="entry name" value="Granulin"/>
    <property type="match status" value="7"/>
</dbReference>
<dbReference type="GO" id="GO:0005576">
    <property type="term" value="C:extracellular region"/>
    <property type="evidence" value="ECO:0007669"/>
    <property type="project" value="UniProtKB-SubCell"/>
</dbReference>
<dbReference type="InterPro" id="IPR039036">
    <property type="entry name" value="Granulin_fam"/>
</dbReference>
<evidence type="ECO:0000256" key="3">
    <source>
        <dbReference type="ARBA" id="ARBA00022525"/>
    </source>
</evidence>
<dbReference type="SUPFAM" id="SSF57277">
    <property type="entry name" value="Granulin repeat"/>
    <property type="match status" value="2"/>
</dbReference>
<feature type="domain" description="Granulins" evidence="5">
    <location>
        <begin position="606"/>
        <end position="619"/>
    </location>
</feature>
<dbReference type="PANTHER" id="PTHR12274:SF3">
    <property type="entry name" value="PROGRANULIN"/>
    <property type="match status" value="1"/>
</dbReference>
<evidence type="ECO:0000256" key="2">
    <source>
        <dbReference type="ARBA" id="ARBA00010093"/>
    </source>
</evidence>
<organism evidence="6">
    <name type="scientific">Schistocephalus solidus</name>
    <name type="common">Tapeworm</name>
    <dbReference type="NCBI Taxonomy" id="70667"/>
    <lineage>
        <taxon>Eukaryota</taxon>
        <taxon>Metazoa</taxon>
        <taxon>Spiralia</taxon>
        <taxon>Lophotrochozoa</taxon>
        <taxon>Platyhelminthes</taxon>
        <taxon>Cestoda</taxon>
        <taxon>Eucestoda</taxon>
        <taxon>Diphyllobothriidea</taxon>
        <taxon>Diphyllobothriidae</taxon>
        <taxon>Schistocephalus</taxon>
    </lineage>
</organism>
<sequence>PGLPSTIHHHFEFGVYNCVITHLGKIFWRLVLKMRLIICILSVLYWNLSPVRSDGFKCSDICASGTCCEKTIGKFLCCPVENGVCCSSADTCCPQGSTCNADGSCTSMKAGLGDELTEGLLTTPSAGIVSSTTPVVPSPSKACDSQETPCAFKPGGVACCPFENAVCCNDSLHCCPAGYQCDAHTQSCIITDDSHLGLDFHRKETRKDDNICPADEDLCDEWQTCCKMVDGRPGCCPMANAQCCSDGVHCCPEGTRCNALSNACIPTNRVNPFRLPSTTTSPRLSNRTTIALVPSRSSDSVCPDGKSSCSREDTCCLMADNNYGCCPSENAVCCADGRHCCPSGYTCDNEAGTCVSSSMAQPLLRTDNASATSEMQLATFVSASPALVDGNKCDDSYSCDDNATCCRMEDGNWGCCPLVRATCCDDKKHCCPEGYECYWHICKKKSPWANGPAFLPMKEKKPALPSGHNRAAFVPCPDGHSKCPDGSTCCPAGDKQQYGCCPLPNAMCCSDGVHCCPEGYQCDLGREACVAPSGVGEVATSQNWFNKVLGRFERPSKMGGQEAVKERMITCADGKSKCPADSLCCPSKTATGDSFACCPFADGQCCVDGRHCCPRGYNCGKDACVLDLGGALPWDLARKSQPRADELHVCPDQVTVCLGSQNCCQGDAAESWKCCP</sequence>
<accession>A0A0X3NKE7</accession>
<feature type="domain" description="Granulins" evidence="5">
    <location>
        <begin position="168"/>
        <end position="181"/>
    </location>
</feature>
<protein>
    <recommendedName>
        <fullName evidence="5">Granulins domain-containing protein</fullName>
    </recommendedName>
</protein>
<feature type="domain" description="Granulins" evidence="5">
    <location>
        <begin position="424"/>
        <end position="437"/>
    </location>
</feature>
<comment type="subcellular location">
    <subcellularLocation>
        <location evidence="1">Secreted</location>
    </subcellularLocation>
</comment>
<feature type="domain" description="Granulins" evidence="5">
    <location>
        <begin position="509"/>
        <end position="522"/>
    </location>
</feature>